<protein>
    <recommendedName>
        <fullName evidence="3">beta-N-acetylhexosaminidase</fullName>
        <ecNumber evidence="3">3.2.1.52</ecNumber>
    </recommendedName>
</protein>
<comment type="similarity">
    <text evidence="2">Belongs to the glycosyl hydrolase 20 family.</text>
</comment>
<dbReference type="Gene3D" id="3.20.20.80">
    <property type="entry name" value="Glycosidases"/>
    <property type="match status" value="1"/>
</dbReference>
<dbReference type="SUPFAM" id="SSF55545">
    <property type="entry name" value="beta-N-acetylhexosaminidase-like domain"/>
    <property type="match status" value="1"/>
</dbReference>
<feature type="domain" description="Glycoside hydrolase family 20 catalytic" evidence="7">
    <location>
        <begin position="135"/>
        <end position="472"/>
    </location>
</feature>
<dbReference type="GO" id="GO:0004563">
    <property type="term" value="F:beta-N-acetylhexosaminidase activity"/>
    <property type="evidence" value="ECO:0007669"/>
    <property type="project" value="UniProtKB-EC"/>
</dbReference>
<evidence type="ECO:0000259" key="7">
    <source>
        <dbReference type="Pfam" id="PF00728"/>
    </source>
</evidence>
<dbReference type="RefSeq" id="WP_092564108.1">
    <property type="nucleotide sequence ID" value="NZ_FNQV01000007.1"/>
</dbReference>
<dbReference type="GO" id="GO:0030203">
    <property type="term" value="P:glycosaminoglycan metabolic process"/>
    <property type="evidence" value="ECO:0007669"/>
    <property type="project" value="TreeGrafter"/>
</dbReference>
<keyword evidence="4" id="KW-0378">Hydrolase</keyword>
<sequence>MPTDPLTILPRPRSVTTSPKCYRLPRTVRIAASEQAFSALRPAVRILQDSGSVDHAIRVGDGDSADIRVDERPNAKEAYELSVTERGIDIAGGIPGIRHAAQSLIALLAPEVLLAGSGAKPMLAHCEISDGPALAYRGVMIDVARHFMPLSWLRRLIRIAAFHKLNVVHLHLTDDQGWRMPIDAFPRLTEIGGQRRQTLVGAAPGTTYDGIAHGGAYTKAELRALVAYAASYGITLVPEIDLPGHMVAAIAAYPQWGNASEPLEVYPTWGISSDIINTRPETIEALKTILSEVMDVFDSPYIHLGGDEVPTTDWENSAEVAELMERESLPSVRHVQGWIMDQLVAHVRAAGREVLAWDEAVDAGISREVTILGWRSPERVTAAIEAGYRTIVCPQQHFYLDYQSSLDDAEPLGIGRGRGAFIDLEQLLAYKLPPEAVGVQANLWTEYVKSPQRAEYQLLPRLAAVADIAWRGRNARPADRAAALAVQEERYAALGWEFRPAAGPGQRWSTTLLAEPASGGGRDDA</sequence>
<dbReference type="Proteomes" id="UP000199288">
    <property type="component" value="Unassembled WGS sequence"/>
</dbReference>
<evidence type="ECO:0000313" key="10">
    <source>
        <dbReference type="Proteomes" id="UP000199288"/>
    </source>
</evidence>
<reference evidence="10" key="1">
    <citation type="submission" date="2016-10" db="EMBL/GenBank/DDBJ databases">
        <authorList>
            <person name="Varghese N."/>
            <person name="Submissions S."/>
        </authorList>
    </citation>
    <scope>NUCLEOTIDE SEQUENCE [LARGE SCALE GENOMIC DNA]</scope>
    <source>
        <strain evidence="10">KPR-1</strain>
    </source>
</reference>
<dbReference type="EC" id="3.2.1.52" evidence="3"/>
<dbReference type="GO" id="GO:0016020">
    <property type="term" value="C:membrane"/>
    <property type="evidence" value="ECO:0007669"/>
    <property type="project" value="TreeGrafter"/>
</dbReference>
<keyword evidence="5" id="KW-0326">Glycosidase</keyword>
<feature type="domain" description="Beta-hexosaminidase bacterial type N-terminal" evidence="8">
    <location>
        <begin position="7"/>
        <end position="130"/>
    </location>
</feature>
<dbReference type="InterPro" id="IPR015882">
    <property type="entry name" value="HEX_bac_N"/>
</dbReference>
<evidence type="ECO:0000259" key="8">
    <source>
        <dbReference type="Pfam" id="PF02838"/>
    </source>
</evidence>
<keyword evidence="10" id="KW-1185">Reference proteome</keyword>
<evidence type="ECO:0000256" key="3">
    <source>
        <dbReference type="ARBA" id="ARBA00012663"/>
    </source>
</evidence>
<organism evidence="9 10">
    <name type="scientific">Bowdeniella nasicola</name>
    <dbReference type="NCBI Taxonomy" id="208480"/>
    <lineage>
        <taxon>Bacteria</taxon>
        <taxon>Bacillati</taxon>
        <taxon>Actinomycetota</taxon>
        <taxon>Actinomycetes</taxon>
        <taxon>Actinomycetales</taxon>
        <taxon>Actinomycetaceae</taxon>
        <taxon>Bowdeniella</taxon>
    </lineage>
</organism>
<dbReference type="OrthoDB" id="9763537at2"/>
<dbReference type="InterPro" id="IPR015883">
    <property type="entry name" value="Glyco_hydro_20_cat"/>
</dbReference>
<dbReference type="PANTHER" id="PTHR22600:SF57">
    <property type="entry name" value="BETA-N-ACETYLHEXOSAMINIDASE"/>
    <property type="match status" value="1"/>
</dbReference>
<dbReference type="SUPFAM" id="SSF51445">
    <property type="entry name" value="(Trans)glycosidases"/>
    <property type="match status" value="1"/>
</dbReference>
<dbReference type="PRINTS" id="PR00738">
    <property type="entry name" value="GLHYDRLASE20"/>
</dbReference>
<evidence type="ECO:0000256" key="5">
    <source>
        <dbReference type="ARBA" id="ARBA00023295"/>
    </source>
</evidence>
<dbReference type="Pfam" id="PF02838">
    <property type="entry name" value="Glyco_hydro_20b"/>
    <property type="match status" value="1"/>
</dbReference>
<feature type="active site" description="Proton donor" evidence="6">
    <location>
        <position position="308"/>
    </location>
</feature>
<dbReference type="PANTHER" id="PTHR22600">
    <property type="entry name" value="BETA-HEXOSAMINIDASE"/>
    <property type="match status" value="1"/>
</dbReference>
<proteinExistence type="inferred from homology"/>
<dbReference type="GO" id="GO:0005975">
    <property type="term" value="P:carbohydrate metabolic process"/>
    <property type="evidence" value="ECO:0007669"/>
    <property type="project" value="InterPro"/>
</dbReference>
<dbReference type="CDD" id="cd06563">
    <property type="entry name" value="GH20_chitobiase-like"/>
    <property type="match status" value="1"/>
</dbReference>
<accession>A0A1H4AC76</accession>
<evidence type="ECO:0000256" key="4">
    <source>
        <dbReference type="ARBA" id="ARBA00022801"/>
    </source>
</evidence>
<gene>
    <name evidence="9" type="ORF">SAMN02910418_01396</name>
</gene>
<evidence type="ECO:0000256" key="6">
    <source>
        <dbReference type="PIRSR" id="PIRSR625705-1"/>
    </source>
</evidence>
<dbReference type="InterPro" id="IPR029018">
    <property type="entry name" value="Hex-like_dom2"/>
</dbReference>
<dbReference type="AlphaFoldDB" id="A0A1H4AC76"/>
<dbReference type="Pfam" id="PF00728">
    <property type="entry name" value="Glyco_hydro_20"/>
    <property type="match status" value="1"/>
</dbReference>
<evidence type="ECO:0000256" key="2">
    <source>
        <dbReference type="ARBA" id="ARBA00006285"/>
    </source>
</evidence>
<comment type="catalytic activity">
    <reaction evidence="1">
        <text>Hydrolysis of terminal non-reducing N-acetyl-D-hexosamine residues in N-acetyl-beta-D-hexosaminides.</text>
        <dbReference type="EC" id="3.2.1.52"/>
    </reaction>
</comment>
<dbReference type="Gene3D" id="3.30.379.10">
    <property type="entry name" value="Chitobiase/beta-hexosaminidase domain 2-like"/>
    <property type="match status" value="1"/>
</dbReference>
<evidence type="ECO:0000313" key="9">
    <source>
        <dbReference type="EMBL" id="SEA33378.1"/>
    </source>
</evidence>
<dbReference type="EMBL" id="FNQV01000007">
    <property type="protein sequence ID" value="SEA33378.1"/>
    <property type="molecule type" value="Genomic_DNA"/>
</dbReference>
<dbReference type="InterPro" id="IPR017853">
    <property type="entry name" value="GH"/>
</dbReference>
<name>A0A1H4AC76_9ACTO</name>
<evidence type="ECO:0000256" key="1">
    <source>
        <dbReference type="ARBA" id="ARBA00001231"/>
    </source>
</evidence>
<dbReference type="InterPro" id="IPR025705">
    <property type="entry name" value="Beta_hexosaminidase_sua/sub"/>
</dbReference>